<dbReference type="PANTHER" id="PTHR45615:SF80">
    <property type="entry name" value="GRIP DOMAIN-CONTAINING PROTEIN"/>
    <property type="match status" value="1"/>
</dbReference>
<feature type="domain" description="Extracellular matrix-binding protein ebh GA module" evidence="4">
    <location>
        <begin position="1624"/>
        <end position="1690"/>
    </location>
</feature>
<dbReference type="HOGENOM" id="CLU_223018_0_0_14"/>
<feature type="chain" id="PRO_5002300355" description="Extracellular matrix-binding protein ebh GA module domain-containing protein" evidence="3">
    <location>
        <begin position="21"/>
        <end position="6066"/>
    </location>
</feature>
<feature type="transmembrane region" description="Helical" evidence="2">
    <location>
        <begin position="6034"/>
        <end position="6057"/>
    </location>
</feature>
<sequence length="6066" mass="683868">MKNRKKIKKIVLAVSATSGSLPLVFLPISQTNTTGSSQEIDSKYMSYSQYNKVQDDGIYTNYSTVEGMFFEGWAIGNKKQPIYIGTNPKYSKDESGYNKSKYYINERNNWYRLYDYNANKEKWDRYRDNYNPAWDLLNPSLILNDSTINTRYNWQKNDNKDSSFFNGDGWDSVNDTKSFRIGFNVDKLRSDDRKFLVGLWISEDLILTGNIKAIVSTRNTNNPFQEAIANPSNVRTYNISVDEKYDVNDVKDKTNSATWYGKEEYKYRINPWISKSYDYTGVFKEGDNHSGFKFYSSNKNNEYAEFSRYYVDGEGKYTTGKTWLNSMHYGSFYKSFPKEINQNITNQYGILWGGVANDYFRKRTIANMIIHDEPSLDGDWKYAPVAYAGNEYKLGLFQKQYKDNNNYIYNSLNNNAGSLLILEIKSEDKSTAGFTPSLQLEFTVKRNPNTIDNNGVRSGNNANPLSRDSSSKKTYIGFGQFKYEQSKWANRQFGSFMKMADRQAYQNIKFNTTEKLVKSEYLLDNDKLPNTTLSLIEDNNGSERLIHSVNKSKYNEIINQDKILAEYKTKNNVDSLTQYSNINNLRLKTSFANSEDNKKWKIISENSYSTQNPNIFSFNTTDGDGYLNFNEISYDLTDYEKLKRFANDRTKNKWLTIKQINYLLSQIEQNENFNKATYSFNDPKWFDYFKEQISNLNNLQGQAEAKRAELRNLILSTTDKTEWNSEISNRVLFAFSDPREAKSPAWNLLEREGYWNWQASSLQRKYNIQSELNSNSEAIDRNDDSKVILQTATEIEKFIADVNNVINKIKETGKSNLESEFINTLNNQSITNSTWSKYNYNQGTKFIINAINSVVANRNTPYDLTTFTPTTNQQYKSDKTSILNKIQNLSTLYDAIQNIQTKIQDLKNDNLVYGKTPNKPAINDDWYNNFVTKLQNANNVQSDSSYAFSSQNNLDTFRTDNANKLKTNWTDKILELNGNKNQFTTDINSFNYLDSSVKQSFIQRISAEKNFVYSETNYQLTDNRNTINNQLTSLINEAFTQAKTKAKQKINSFAYVSQTLKTTASNNIDSVELYKNTTNNAQDNWVYFGNDQNLKTIVDELEKQNNYHKQLIDYLESSSLNGKNNVLTQKQKEAFKDDILSKNFADQNEVNEYKNSINNVNDATQNLKTYVTNLNTNTDKYNFASPDKKRNFDAYKAVADSLVSGKSSVIEASKITKFQSDLTNAYNALDGDIFINKVKELNYLTTNLQNLIINQIKAANPDQRQAIYEKAKKLNDNFGKTDLTLINTYNSAKSTPDYTDGSKARKSAFDTALTNLNAKLNASKNKLEQPTPVPTNYTNFIENYIGQYDQLKSTIATASSNLDGNEITTEKARLNAIDLTFDYPRKEAVLPSEIRDLSITNNLPNDSKANVVTSNIVKTDSNGTVSLNYQLVSTDLKFSYLPEDEKIKSDSKSATITGFLTSSQKAFNDKKASLIAAINQAKNNNKITENQKQTLIDAVNKATSLDELNKQEAKDNEIFKLTSTYQHLNPKQNQELFEKIQNATSIQDSQTIFAKQENVNLNNSMKKLKDLVSEYTNKKSNVDYTSATNQRQFDAIFNSANELISSTTNNGTTNPSLNTLIGDINQIGSLNNSFALLNGIKNKAKNDIKGLSYLTETQKQQYKSEIDRISDLQSSENKQNAVDKVLTKAKLNQYNATFDYNNKSKITPSQIVDNNVSKVIVYNDSLSSPTITADQIVIKEIVKNNVDGTATVKYVIKDATDQSLTSEVKEATIRDFKTGDQAEKERLNSINSVTVQATAEQKQNQASKLTNVQELQWDIQSNQNAEIVDKTIVGYNDITGKLKVSYRLKSKTLTNIYSDVKYAEIQDFQTEKQRLDALLTQENAILTITNKKVPTEATYGTDFNISFKDSNANKASFKNSPNITKRSDRDGQIAFDYTLKSDRQDLITIPEEINQANEVVSAQSSSFTASGLLTEKERLENLFKNVIVLNYSEPNKANSTINPSQLQTQYLSISDANNYKINPQYELLSLTSDNYRNGTRNVKVTLTSTKADLTDISYTYDLANLLTQKTLSAEEQKIVNRYTLIGFETEQTRINNLAVNFEPSKTLKMASDLLANKNNWQTYLPVNPKLQDATLALDETNGAAIVANDKKGELTLKYKVISSRVNDISSDRTYRLTNLMTEADRLNAIINDSSIAKTIQEIRNKANVLPSSIQNVTFNNLSADQKAIFSDIELRPNDATGQLVINYKLQSTRDNLTDQKSSRTGSVTIDGFLTTLNKVKRDAKEYINNSQTLKNNEKTKFNNLIDQQNNITDVNNKLLEAQKQELINQIDQTYTYLNPKQKENLKTLINSATSKEDAQTKFNSYSDLNNKMHQLSDLVTKYANTTSDAKYTNATESAKNNFKTAYDAAKTLLTSATDDGASKLDQYIANRNTPNSLDNLYDALDGLQNNAINQINELPYLNKNEKTALINKIKQVPNNSDTKESLINAIVEQATNVNKAKNSYIDTIQGLSDLSETEKTNFKNQIINNSIINNNGETTDQSNTNDSILKEAKKQNWSNQIDKLTSINSQQKQDFKDQLNTNKTDSENEKVVNNAKAYDSLDKQAKEFNQTFNKNQPKYIFAQDNLKTALDNALDSFSPLINTNATNIDLNELQTKLNNFKQAVNNLDGEKQLQDLKDKIDTFTSLSENQRETLKSQVSQTNNLTEAKKLVSSAEGLNTKLNNLNTLITNLETDKTSNTRYLNEDATDKTAYDQKLVNAKNQINDSFKQDFNTANIANDIADKITAIDNLTSSLNQAKDTLDGDRKEFKRNLDNFALWKDNQKDTFSQKIDQLPKDFSTSEPNKKTEIFNEIFSKMQENARDKVNNSTLSQDDKNALINKINNAQIDTTTAGKSYDWKLVEILKELDQNNQQKLEAKKKIEALTNLNKAQKDAWLTKVDAADLDDLDQVVADATALDTAMASYKTTPSNLSTIKQDIDYTEASNQNTLDNLITQRDNANNYLQGTNLSLDEVNNAITAINNAVKALDGEERVEAAKTTAKNNINNNYTSLTQNQKDLAIKKINELNSVSAIENQDKVNKALNDAMKSLRVEIAKESAIKQSEDYIYETNNGRNGYQNALDTAKDLLTTLETSQEETTLFNKDDINTKTTNLANVELNGAQRKADELARLTNLDSQPSLKNGVNQSKTASQVLTSDIEFKTLTDSNATVSNITNTNEETGAVTLSYQLRSTKENLESLTVDKSATVNTLSEKQRLDQLIDNEQVAKNITYPNSQNVIRSEISKDDFVTQIAQDTQAKIVIDSFSNNPNKPKAVDIIYHLVSTKDGVSAISKTKTITLDNFQSDVEREQNTINAYGENDYSFTADSTKLASYFKDHANEIQISAKNATNREAETIEIKRVLAYNDVEGTLKVEFVTKSNKNGTELTSTTKVATISGYQTESQRLNNLLNALNENKINVAKDKTNTLASNATNNADYTYNLSDSEKATLNIINTISPNNELGKVTFDAKLVSAKTKNELVYDVENTNLTEISTPITSNSKSLEITGFRTQAEQDRLDQEAEVARLNNLAATFDYANKADTLPSDANKEQISSNITTENPEATVQIKNITAYDEITGSITFAYAFASAKSGIYNGVESETKTATLNGFKTEKMRLDELLTAHKAQLEAKINTLATNAYKDNLASNVINNFVIEDKNNNLTDARINVTLKEADDVKGQISYTYNLVSTKTLSNQQDLSTQNSETTSGILSGFKTNADVESERLNSTQSYTVDYANKATTLASSLKNDAISNWTWNKPDDADYEFIDQKVIAYDDVNGKIKVEFKLKSTKNNLGKEVISDKKVVELTGFLTEKQRLDNLIKAIETSSVITNNQNALIKKPSQLTDNDFTITKPEAWNNENLNIALVIDNQDRDDENGTIKVSYQLSTTRTDLVSGYDNVDQNLVSDNAPKVTFNNYLTTTQEEINRLDAINPTYSNLNNQLLPSQINTNNSNSAFSINLPYDAEAQVVNLAIDSQNDKDGSLTISYQLQSTKNNLNTLQSAKKTYTFNQANNNQYFTEKQRLDLLAYSPSLSAQTQATKTASEIKARDIEFANVENATVLISDINIVSANEVTGEVQITYLATSQRANLTDVKSSVKNATLNTLTELERLNNLVAASKKVFNFAGDKAQNLTTIYEVTLEQLSGYLAQEIDNQKTNILSQNKAKLVIDSIESTNSETGEIVLNWHLESTKNNLNNQVVKTTNNQYTFTGFQTANDREQQELNALENTDFTFTYDRTKLASELKTNPSGISIQSNRGDTTAESVKVIAYNDVAGELVLQYVAKSTKNGTDFTSEDKTVTLNGFKTEQQRLDQLADNLSNTSFIFNNDNSTRVNYLPSNTTSTTQNNYVYANNVNDQASLNNMTFSADDETGSLTSQITLRTDKSRNDLIWAEDNLKYNDYQYSTVTSKAKELILTGFRTQNEQNNLDQAAERSRLNDLSASFDYTDKTNVLPSDSIKNAITSQIHQADSQATVKIIQISNKDEINGQITGKYVFVSAKDGIYSNLESDEKEFTISGFKTESQRLNDLLATIEEQASIQNVNSDQYKNHLPQEVLNQLILSANNLTNAQIQIVDKNANSADAAIDYTYRLVSTRGLVNGQNLNDVESTETQNGQLTGFKTLKEAEKERLDAIDVNNTDDQFSHTIDYAAKNSQLASSLTQATGQNWNWQVNPDSDHQFVDQQIVGYNDITGELKVSYKLQSKKPGFETVQSETKYAIISGFKTEKQRLDDLVNNTQNQPVTISQNSDTLKDGAKAKKASDLETSDFATTLTSAGENQNIKVYLELDTKNADNEHGTILVGYQLESTRNLTGENGLVSENWENKPTEKPLIKSEKSTAQEFSGYVTNDDEEANRIEKLLPLIKLEYPDKANHLPSLNENEVLNENVEVKFKDGRNLIDEQVELKPNSLIIVKRDDEQGLIQVQYTLVSTNRNNIERVVNATAQEDAKQLTGFKTELQRLQALNYDWENRITNKNLVSPSDLQQENINAINNELDQATNIQITSRNDKTGVISGTYSIYSKRPNLNTIHIDNLTFTINGLQTENQRLDRVIADQNIAKSITYNKNDQNTTKASALVANKAEVIKNLNNSYFVTSVANNEVNKAQIVIDDISANDETGTLTAIYHLTSLKEGLTDQRSSATQTLEIGGFLTNLQDAKNKAKDYIDQLVVESKLTAEQAEELKTEIDNATNNNEITQVKTKADKQVIINDALKNFTNLNQAQKDKLIEDITNSPDINEAQKIKEKYSDLNDKMGELADLVAEYKKKKAEGKYTQATKNTKDAFDDVITKVEELLDKTNSTDLGTNIDEFLGTKEDHSDGSIVQKYEALDGEIQKVIKQVEASELLSDDQKTSFKEELNKVNPKDLSYTEDNKVKTLEQIKAEILDKEQEKQRYINAINTFENLNQQQKDAYVAKIKAANSSELETINEEARLLDNEMAKLKEAASDQNEIKASDKYLQAYEAIKNTYDNTLTAANKVINGRPADANESDHFPYNANKDQVTRLINDLNWIKLQIEKDAAKRAINNLENLNQDEKEKAINLIADADSKEKVNAIVEVEKVRNDKKQPYIEQIQTIPNLSDVEKTNYINEIKNTNLNLSPDNVVENVADFEAIILRAQKESLIKELEKSVNNDETTRILNPKQLEYFKNEINNATNSKQAQSAFTSALEVADKMANLKAKVDKYTELINDSNNTKYQNADNQELIQNKLKVAKELLNSTTENGLDRDNDNLNNLVANNKNNQSLDYAYDILNGKENALKEKVNNSDLLSNEEKTSLNEQIDNVDKLNNEDKQITEITKTIANKEEVKQDTIDQINNLEHLNQSQKDSLINEIKTSSAQEKDNIVNKAKELDKAMEELENEVQDSEQIHKSTAYQNATDEEKNNYDNALENAKQVLNNQKPNDYASSNLNQNEVVELINKLREIKNKQNENITEVLDTKELIDSLNDLINLTKTDKWNKFTKEQKDAINKAISNSNNILDNLDKYTNDDLKEQTEINRLLLKTKVNSKIWWLLILTAGTIATMGLIFIILALKRRKVEDED</sequence>
<keyword evidence="2" id="KW-1133">Transmembrane helix</keyword>
<feature type="domain" description="Extracellular matrix-binding protein ebh GA module" evidence="4">
    <location>
        <begin position="2660"/>
        <end position="2715"/>
    </location>
</feature>
<proteinExistence type="predicted"/>
<feature type="signal peptide" evidence="3">
    <location>
        <begin position="1"/>
        <end position="20"/>
    </location>
</feature>
<keyword evidence="1" id="KW-0175">Coiled coil</keyword>
<feature type="domain" description="Extracellular matrix-binding protein ebh GA module" evidence="4">
    <location>
        <begin position="5411"/>
        <end position="5459"/>
    </location>
</feature>
<gene>
    <name evidence="5" type="ORF">VO56_00005</name>
</gene>
<dbReference type="InterPro" id="IPR007326">
    <property type="entry name" value="Lipoprotein-assoc_dom"/>
</dbReference>
<dbReference type="Pfam" id="PF04200">
    <property type="entry name" value="Lipoprotein_17"/>
    <property type="match status" value="15"/>
</dbReference>
<dbReference type="SUPFAM" id="SSF46997">
    <property type="entry name" value="Bacterial immunoglobulin/albumin-binding domains"/>
    <property type="match status" value="3"/>
</dbReference>
<dbReference type="InterPro" id="IPR009063">
    <property type="entry name" value="Ig/albumin-bd_sf"/>
</dbReference>
<dbReference type="Pfam" id="PF01468">
    <property type="entry name" value="GA"/>
    <property type="match status" value="10"/>
</dbReference>
<keyword evidence="2" id="KW-0472">Membrane</keyword>
<accession>A0A0D5ZJ14</accession>
<feature type="domain" description="Extracellular matrix-binding protein ebh GA module" evidence="4">
    <location>
        <begin position="5822"/>
        <end position="5874"/>
    </location>
</feature>
<feature type="coiled-coil region" evidence="1">
    <location>
        <begin position="5193"/>
        <end position="5227"/>
    </location>
</feature>
<feature type="coiled-coil region" evidence="1">
    <location>
        <begin position="5267"/>
        <end position="5297"/>
    </location>
</feature>
<feature type="coiled-coil region" evidence="1">
    <location>
        <begin position="2899"/>
        <end position="2933"/>
    </location>
</feature>
<dbReference type="SMART" id="SM00844">
    <property type="entry name" value="GA"/>
    <property type="match status" value="12"/>
</dbReference>
<dbReference type="Proteomes" id="UP000032722">
    <property type="component" value="Chromosome"/>
</dbReference>
<dbReference type="Gene3D" id="1.20.120.1850">
    <property type="entry name" value="Ebh helix bundles repeating unit (S and A modules)"/>
    <property type="match status" value="10"/>
</dbReference>
<name>A0A0D5ZJ14_9BACT</name>
<dbReference type="PATRIC" id="fig|29556.3.peg.2"/>
<dbReference type="Gene3D" id="1.20.5.420">
    <property type="entry name" value="Immunoglobulin FC, subunit C"/>
    <property type="match status" value="6"/>
</dbReference>
<feature type="domain" description="Extracellular matrix-binding protein ebh GA module" evidence="4">
    <location>
        <begin position="2549"/>
        <end position="2596"/>
    </location>
</feature>
<feature type="coiled-coil region" evidence="1">
    <location>
        <begin position="5795"/>
        <end position="5923"/>
    </location>
</feature>
<feature type="coiled-coil region" evidence="1">
    <location>
        <begin position="2276"/>
        <end position="2324"/>
    </location>
</feature>
<dbReference type="InterPro" id="IPR020840">
    <property type="entry name" value="Extracell_matrix-bd_GA"/>
</dbReference>
<feature type="coiled-coil region" evidence="1">
    <location>
        <begin position="5404"/>
        <end position="5478"/>
    </location>
</feature>
<feature type="coiled-coil region" evidence="1">
    <location>
        <begin position="1471"/>
        <end position="1498"/>
    </location>
</feature>
<feature type="domain" description="Extracellular matrix-binding protein ebh GA module" evidence="4">
    <location>
        <begin position="5528"/>
        <end position="5586"/>
    </location>
</feature>
<dbReference type="EMBL" id="CP011021">
    <property type="protein sequence ID" value="AKA49679.1"/>
    <property type="molecule type" value="Genomic_DNA"/>
</dbReference>
<feature type="domain" description="Extracellular matrix-binding protein ebh GA module" evidence="4">
    <location>
        <begin position="5236"/>
        <end position="5275"/>
    </location>
</feature>
<dbReference type="KEGG" id="mgb:VO56_00005"/>
<reference evidence="5 6" key="1">
    <citation type="journal article" date="2015" name="Genome Announc.">
        <title>Complete Genome Sequence of Mycoplasma meleagridis, a Possible Emerging Pathogen in Chickens.</title>
        <authorList>
            <person name="Abolnik C."/>
        </authorList>
    </citation>
    <scope>NUCLEOTIDE SEQUENCE [LARGE SCALE GENOMIC DNA]</scope>
    <source>
        <strain evidence="5 6">B2096 8B</strain>
    </source>
</reference>
<dbReference type="Pfam" id="PF07554">
    <property type="entry name" value="FIVAR"/>
    <property type="match status" value="6"/>
</dbReference>
<feature type="domain" description="Extracellular matrix-binding protein ebh GA module" evidence="4">
    <location>
        <begin position="2440"/>
        <end position="2490"/>
    </location>
</feature>
<keyword evidence="2" id="KW-0812">Transmembrane</keyword>
<evidence type="ECO:0000313" key="6">
    <source>
        <dbReference type="Proteomes" id="UP000032722"/>
    </source>
</evidence>
<evidence type="ECO:0000259" key="4">
    <source>
        <dbReference type="SMART" id="SM00844"/>
    </source>
</evidence>
<organism evidence="6">
    <name type="scientific">Mycoplasmopsis gallinacea</name>
    <dbReference type="NCBI Taxonomy" id="29556"/>
    <lineage>
        <taxon>Bacteria</taxon>
        <taxon>Bacillati</taxon>
        <taxon>Mycoplasmatota</taxon>
        <taxon>Mycoplasmoidales</taxon>
        <taxon>Metamycoplasmataceae</taxon>
        <taxon>Mycoplasmopsis</taxon>
    </lineage>
</organism>
<feature type="coiled-coil region" evidence="1">
    <location>
        <begin position="689"/>
        <end position="716"/>
    </location>
</feature>
<evidence type="ECO:0000256" key="3">
    <source>
        <dbReference type="SAM" id="SignalP"/>
    </source>
</evidence>
<feature type="domain" description="Extracellular matrix-binding protein ebh GA module" evidence="4">
    <location>
        <begin position="3019"/>
        <end position="3081"/>
    </location>
</feature>
<feature type="coiled-coil region" evidence="1">
    <location>
        <begin position="5537"/>
        <end position="5571"/>
    </location>
</feature>
<evidence type="ECO:0000313" key="5">
    <source>
        <dbReference type="EMBL" id="AKA49679.1"/>
    </source>
</evidence>
<evidence type="ECO:0000256" key="2">
    <source>
        <dbReference type="SAM" id="Phobius"/>
    </source>
</evidence>
<feature type="domain" description="Extracellular matrix-binding protein ebh GA module" evidence="4">
    <location>
        <begin position="2314"/>
        <end position="2366"/>
    </location>
</feature>
<feature type="domain" description="Extracellular matrix-binding protein ebh GA module" evidence="4">
    <location>
        <begin position="2906"/>
        <end position="2954"/>
    </location>
</feature>
<keyword evidence="3" id="KW-0732">Signal</keyword>
<dbReference type="PANTHER" id="PTHR45615">
    <property type="entry name" value="MYOSIN HEAVY CHAIN, NON-MUSCLE"/>
    <property type="match status" value="1"/>
</dbReference>
<feature type="domain" description="Extracellular matrix-binding protein ebh GA module" evidence="4">
    <location>
        <begin position="5169"/>
        <end position="5231"/>
    </location>
</feature>
<protein>
    <recommendedName>
        <fullName evidence="4">Extracellular matrix-binding protein ebh GA module domain-containing protein</fullName>
    </recommendedName>
</protein>
<dbReference type="InterPro" id="IPR002988">
    <property type="entry name" value="GA_module"/>
</dbReference>
<evidence type="ECO:0000256" key="1">
    <source>
        <dbReference type="SAM" id="Coils"/>
    </source>
</evidence>